<feature type="region of interest" description="Disordered" evidence="1">
    <location>
        <begin position="35"/>
        <end position="75"/>
    </location>
</feature>
<sequence>MDLDVGVRPSLPDGSVVNVQDGSGFSVGRDRSFEAEGLGLGVPPSCATHTHTPTPPRTSTAAPPAIHGARRGGRR</sequence>
<evidence type="ECO:0000313" key="2">
    <source>
        <dbReference type="EMBL" id="BFO18649.1"/>
    </source>
</evidence>
<gene>
    <name evidence="2" type="ORF">SHKM778_50370</name>
</gene>
<organism evidence="2">
    <name type="scientific">Streptomyces haneummycinicus</name>
    <dbReference type="NCBI Taxonomy" id="3074435"/>
    <lineage>
        <taxon>Bacteria</taxon>
        <taxon>Bacillati</taxon>
        <taxon>Actinomycetota</taxon>
        <taxon>Actinomycetes</taxon>
        <taxon>Kitasatosporales</taxon>
        <taxon>Streptomycetaceae</taxon>
        <taxon>Streptomyces</taxon>
    </lineage>
</organism>
<accession>A0AAT9HMR9</accession>
<feature type="compositionally biased region" description="Low complexity" evidence="1">
    <location>
        <begin position="43"/>
        <end position="65"/>
    </location>
</feature>
<reference evidence="2" key="2">
    <citation type="submission" date="2024-07" db="EMBL/GenBank/DDBJ databases">
        <title>Streptomyces haneummycinica sp. nov., a new antibiotic-producing actinobacterium isolated from marine sediment.</title>
        <authorList>
            <person name="Uemura M."/>
            <person name="Hamada M."/>
            <person name="Hirano S."/>
            <person name="Kobayashi K."/>
            <person name="Ohshiro T."/>
            <person name="Kobayashi T."/>
            <person name="Terahara T."/>
        </authorList>
    </citation>
    <scope>NUCLEOTIDE SEQUENCE</scope>
    <source>
        <strain evidence="2">KM77-8</strain>
    </source>
</reference>
<name>A0AAT9HMR9_9ACTN</name>
<dbReference type="AlphaFoldDB" id="A0AAT9HMR9"/>
<feature type="region of interest" description="Disordered" evidence="1">
    <location>
        <begin position="1"/>
        <end position="23"/>
    </location>
</feature>
<reference evidence="2" key="1">
    <citation type="submission" date="2024-06" db="EMBL/GenBank/DDBJ databases">
        <authorList>
            <consortium name="consrtm"/>
            <person name="Uemura M."/>
            <person name="Terahara T."/>
        </authorList>
    </citation>
    <scope>NUCLEOTIDE SEQUENCE</scope>
    <source>
        <strain evidence="2">KM77-8</strain>
    </source>
</reference>
<protein>
    <submittedName>
        <fullName evidence="2">Uncharacterized protein</fullName>
    </submittedName>
</protein>
<proteinExistence type="predicted"/>
<evidence type="ECO:0000256" key="1">
    <source>
        <dbReference type="SAM" id="MobiDB-lite"/>
    </source>
</evidence>
<dbReference type="EMBL" id="AP035768">
    <property type="protein sequence ID" value="BFO18649.1"/>
    <property type="molecule type" value="Genomic_DNA"/>
</dbReference>